<evidence type="ECO:0000313" key="5">
    <source>
        <dbReference type="EMBL" id="SCU99441.1"/>
    </source>
</evidence>
<evidence type="ECO:0000256" key="2">
    <source>
        <dbReference type="ARBA" id="ARBA00023043"/>
    </source>
</evidence>
<dbReference type="PANTHER" id="PTHR24198:SF165">
    <property type="entry name" value="ANKYRIN REPEAT-CONTAINING PROTEIN-RELATED"/>
    <property type="match status" value="1"/>
</dbReference>
<keyword evidence="1" id="KW-0677">Repeat</keyword>
<evidence type="ECO:0000256" key="1">
    <source>
        <dbReference type="ARBA" id="ARBA00022737"/>
    </source>
</evidence>
<dbReference type="Proteomes" id="UP000190274">
    <property type="component" value="Chromosome H"/>
</dbReference>
<dbReference type="PANTHER" id="PTHR24198">
    <property type="entry name" value="ANKYRIN REPEAT AND PROTEIN KINASE DOMAIN-CONTAINING PROTEIN"/>
    <property type="match status" value="1"/>
</dbReference>
<name>A0A1G4K6G3_9SACH</name>
<dbReference type="SMART" id="SM00248">
    <property type="entry name" value="ANK"/>
    <property type="match status" value="5"/>
</dbReference>
<sequence length="396" mass="44055">MLENPMTRLKCAAVSGKLSIVKRILRRFPELLGEIDPKNGWSLLHYASYHGRYLVCVYLIQNQTQNIGILRTFENNTCLHLALLNGHEQTAHLLLQHFPQCLNMKGNGGLTPAQLTCQGDHHQCLSLLLGLGADMTLRDDKNYTALHTCLEYGSENCLRLLVLESNLVNEENRKADNWTPEDLCKTFHVIEVYHKLLKEKETYRKLPERKSMQSMVSPLTIPKPVFENSGSPVLSNSPAIQSFASQLPPLPAVSTGRRASVGSQNLWSPKTPISQTFYTASPPKKKKGSILNRVNTSSSTSLTNRDRSSSSNSSRVKSSEGAMGTPQSYGRYGMNNKHSLSNLSMASSENDFMYSVSYMNDNDTGKGSRESGRPTANMHGQLSLLNIPVSKIRNRV</sequence>
<feature type="compositionally biased region" description="Low complexity" evidence="4">
    <location>
        <begin position="292"/>
        <end position="316"/>
    </location>
</feature>
<dbReference type="OrthoDB" id="823504at2759"/>
<protein>
    <submittedName>
        <fullName evidence="5">LADA_0H19790g1_1</fullName>
    </submittedName>
</protein>
<keyword evidence="6" id="KW-1185">Reference proteome</keyword>
<evidence type="ECO:0000256" key="3">
    <source>
        <dbReference type="PROSITE-ProRule" id="PRU00023"/>
    </source>
</evidence>
<gene>
    <name evidence="5" type="ORF">LADA_0H19790G</name>
</gene>
<dbReference type="GO" id="GO:0001558">
    <property type="term" value="P:regulation of cell growth"/>
    <property type="evidence" value="ECO:0007669"/>
    <property type="project" value="EnsemblFungi"/>
</dbReference>
<dbReference type="Pfam" id="PF12796">
    <property type="entry name" value="Ank_2"/>
    <property type="match status" value="2"/>
</dbReference>
<dbReference type="GO" id="GO:0031932">
    <property type="term" value="C:TORC2 complex"/>
    <property type="evidence" value="ECO:0007669"/>
    <property type="project" value="EnsemblFungi"/>
</dbReference>
<dbReference type="GO" id="GO:0030950">
    <property type="term" value="P:establishment or maintenance of actin cytoskeleton polarity"/>
    <property type="evidence" value="ECO:0007669"/>
    <property type="project" value="EnsemblFungi"/>
</dbReference>
<accession>A0A1G4K6G3</accession>
<evidence type="ECO:0000256" key="4">
    <source>
        <dbReference type="SAM" id="MobiDB-lite"/>
    </source>
</evidence>
<keyword evidence="2 3" id="KW-0040">ANK repeat</keyword>
<dbReference type="EMBL" id="LT598461">
    <property type="protein sequence ID" value="SCU99441.1"/>
    <property type="molecule type" value="Genomic_DNA"/>
</dbReference>
<dbReference type="STRING" id="1266660.A0A1G4K6G3"/>
<organism evidence="5 6">
    <name type="scientific">Lachancea dasiensis</name>
    <dbReference type="NCBI Taxonomy" id="1072105"/>
    <lineage>
        <taxon>Eukaryota</taxon>
        <taxon>Fungi</taxon>
        <taxon>Dikarya</taxon>
        <taxon>Ascomycota</taxon>
        <taxon>Saccharomycotina</taxon>
        <taxon>Saccharomycetes</taxon>
        <taxon>Saccharomycetales</taxon>
        <taxon>Saccharomycetaceae</taxon>
        <taxon>Lachancea</taxon>
    </lineage>
</organism>
<dbReference type="InterPro" id="IPR036770">
    <property type="entry name" value="Ankyrin_rpt-contain_sf"/>
</dbReference>
<dbReference type="GO" id="GO:0005886">
    <property type="term" value="C:plasma membrane"/>
    <property type="evidence" value="ECO:0007669"/>
    <property type="project" value="EnsemblFungi"/>
</dbReference>
<dbReference type="InterPro" id="IPR002110">
    <property type="entry name" value="Ankyrin_rpt"/>
</dbReference>
<dbReference type="Gene3D" id="1.25.40.20">
    <property type="entry name" value="Ankyrin repeat-containing domain"/>
    <property type="match status" value="1"/>
</dbReference>
<dbReference type="SUPFAM" id="SSF48403">
    <property type="entry name" value="Ankyrin repeat"/>
    <property type="match status" value="1"/>
</dbReference>
<evidence type="ECO:0000313" key="6">
    <source>
        <dbReference type="Proteomes" id="UP000190274"/>
    </source>
</evidence>
<dbReference type="AlphaFoldDB" id="A0A1G4K6G3"/>
<proteinExistence type="predicted"/>
<dbReference type="PROSITE" id="PS50088">
    <property type="entry name" value="ANK_REPEAT"/>
    <property type="match status" value="1"/>
</dbReference>
<feature type="repeat" description="ANK" evidence="3">
    <location>
        <begin position="108"/>
        <end position="140"/>
    </location>
</feature>
<reference evidence="5 6" key="1">
    <citation type="submission" date="2016-03" db="EMBL/GenBank/DDBJ databases">
        <authorList>
            <person name="Devillers H."/>
        </authorList>
    </citation>
    <scope>NUCLEOTIDE SEQUENCE [LARGE SCALE GENOMIC DNA]</scope>
    <source>
        <strain evidence="5">CBS 10888</strain>
    </source>
</reference>
<feature type="region of interest" description="Disordered" evidence="4">
    <location>
        <begin position="272"/>
        <end position="331"/>
    </location>
</feature>